<keyword evidence="1" id="KW-0732">Signal</keyword>
<feature type="signal peptide" evidence="1">
    <location>
        <begin position="1"/>
        <end position="22"/>
    </location>
</feature>
<name>A0A1Y6B3V7_9BACT</name>
<dbReference type="AlphaFoldDB" id="A0A1Y6B3V7"/>
<proteinExistence type="predicted"/>
<evidence type="ECO:0008006" key="4">
    <source>
        <dbReference type="Google" id="ProtNLM"/>
    </source>
</evidence>
<evidence type="ECO:0000313" key="3">
    <source>
        <dbReference type="Proteomes" id="UP000192907"/>
    </source>
</evidence>
<feature type="chain" id="PRO_5012802881" description="Carboxypeptidase regulatory-like domain-containing protein" evidence="1">
    <location>
        <begin position="23"/>
        <end position="652"/>
    </location>
</feature>
<gene>
    <name evidence="2" type="ORF">SAMN06296036_101353</name>
</gene>
<sequence length="652" mass="71512">MQPATNMILVLGIFFMANLAHSQDSQDLFVAQTPLEIPYRNLDKPVSQLLSQELQAVETFFGVPVLRGQPVNLKSPEPAPETPSDEAPLKELTIAGLGSSAKLPFGQDVSGTLFVRDPDVVAWNDETHELESKSYGNSEVYIVAENQMTIVKVEVKDNEANPASDLAVDVQSSALKNILSQSGKPLSQLSVPYDTKGIAPSLRDSDSEIVIDAGNELGVEVVRKEQESLYKNIAIQVVDERSKPEEKEIYPVEGVSVQLVGSDFRARTNARGLVEIADVPAGGRFMVRLKDQSGRVLDQVIEVATEPNRDSELFRVRALSFRSYFLYSSVFGVAQRSNLASLCLRAMTPDGLSTLAGVRAEINVGADGPYYFNEFGPDGNEESGAEDGRMCFFNVDPGLVEVSFFDGEDYLSAVTIPLVAGNHLEDDIYLANGQKVDSHLVAMPSAVQAMYGGRELRNQFLPVDYTEMIAVGDNDDVNYHGPGVLRFEPGHTFYRGRLYGLVQGAEFETSLYSFDPVIHGKASSFSQVAPLLQRGFIEDLFNELYLQDSAPSIAFDPSLGSVFVRHGAQAGENLDQLSIRLVNHLGQDVQDPWFFGSTDSGFIKAVFFNLQPGIYTLIVESSRNHWVDATTIPVDYWLTTVTQTGAPLVPKR</sequence>
<accession>A0A1Y6B3V7</accession>
<keyword evidence="3" id="KW-1185">Reference proteome</keyword>
<dbReference type="RefSeq" id="WP_132314531.1">
    <property type="nucleotide sequence ID" value="NZ_FWZT01000001.1"/>
</dbReference>
<dbReference type="Proteomes" id="UP000192907">
    <property type="component" value="Unassembled WGS sequence"/>
</dbReference>
<evidence type="ECO:0000256" key="1">
    <source>
        <dbReference type="SAM" id="SignalP"/>
    </source>
</evidence>
<dbReference type="STRING" id="1513793.SAMN06296036_101353"/>
<reference evidence="3" key="1">
    <citation type="submission" date="2017-04" db="EMBL/GenBank/DDBJ databases">
        <authorList>
            <person name="Varghese N."/>
            <person name="Submissions S."/>
        </authorList>
    </citation>
    <scope>NUCLEOTIDE SEQUENCE [LARGE SCALE GENOMIC DNA]</scope>
    <source>
        <strain evidence="3">RKEM611</strain>
    </source>
</reference>
<organism evidence="2 3">
    <name type="scientific">Pseudobacteriovorax antillogorgiicola</name>
    <dbReference type="NCBI Taxonomy" id="1513793"/>
    <lineage>
        <taxon>Bacteria</taxon>
        <taxon>Pseudomonadati</taxon>
        <taxon>Bdellovibrionota</taxon>
        <taxon>Oligoflexia</taxon>
        <taxon>Oligoflexales</taxon>
        <taxon>Pseudobacteriovoracaceae</taxon>
        <taxon>Pseudobacteriovorax</taxon>
    </lineage>
</organism>
<dbReference type="OrthoDB" id="719274at2"/>
<dbReference type="EMBL" id="FWZT01000001">
    <property type="protein sequence ID" value="SME90306.1"/>
    <property type="molecule type" value="Genomic_DNA"/>
</dbReference>
<protein>
    <recommendedName>
        <fullName evidence="4">Carboxypeptidase regulatory-like domain-containing protein</fullName>
    </recommendedName>
</protein>
<evidence type="ECO:0000313" key="2">
    <source>
        <dbReference type="EMBL" id="SME90306.1"/>
    </source>
</evidence>